<comment type="caution">
    <text evidence="2">The sequence shown here is derived from an EMBL/GenBank/DDBJ whole genome shotgun (WGS) entry which is preliminary data.</text>
</comment>
<sequence length="132" mass="13719">MTASLQSLLFYVLDTANSNTGSATGGSCGKHCKIYQLDALAQVLVEGASVTVTPTNSLGQTFDVQTLYGHWMSRWSGKSPGGFARRATGDGVYEEGADEATPRGVAPVMRPVSGSPGARQPAAAERSPAAER</sequence>
<organism evidence="2 3">
    <name type="scientific">Streptomyces maoxianensis</name>
    <dbReference type="NCBI Taxonomy" id="1459942"/>
    <lineage>
        <taxon>Bacteria</taxon>
        <taxon>Bacillati</taxon>
        <taxon>Actinomycetota</taxon>
        <taxon>Actinomycetes</taxon>
        <taxon>Kitasatosporales</taxon>
        <taxon>Streptomycetaceae</taxon>
        <taxon>Streptomyces</taxon>
    </lineage>
</organism>
<evidence type="ECO:0000313" key="3">
    <source>
        <dbReference type="Proteomes" id="UP001595993"/>
    </source>
</evidence>
<gene>
    <name evidence="2" type="ORF">ACFO9E_33160</name>
</gene>
<name>A0ABV9GHP0_9ACTN</name>
<feature type="region of interest" description="Disordered" evidence="1">
    <location>
        <begin position="79"/>
        <end position="132"/>
    </location>
</feature>
<protein>
    <submittedName>
        <fullName evidence="2">Uncharacterized protein</fullName>
    </submittedName>
</protein>
<accession>A0ABV9GHP0</accession>
<keyword evidence="3" id="KW-1185">Reference proteome</keyword>
<evidence type="ECO:0000256" key="1">
    <source>
        <dbReference type="SAM" id="MobiDB-lite"/>
    </source>
</evidence>
<dbReference type="EMBL" id="JBHSFE010000038">
    <property type="protein sequence ID" value="MFC4612562.1"/>
    <property type="molecule type" value="Genomic_DNA"/>
</dbReference>
<dbReference type="RefSeq" id="WP_381202821.1">
    <property type="nucleotide sequence ID" value="NZ_JBHSFE010000038.1"/>
</dbReference>
<feature type="compositionally biased region" description="Low complexity" evidence="1">
    <location>
        <begin position="118"/>
        <end position="132"/>
    </location>
</feature>
<dbReference type="Proteomes" id="UP001595993">
    <property type="component" value="Unassembled WGS sequence"/>
</dbReference>
<proteinExistence type="predicted"/>
<reference evidence="3" key="1">
    <citation type="journal article" date="2019" name="Int. J. Syst. Evol. Microbiol.">
        <title>The Global Catalogue of Microorganisms (GCM) 10K type strain sequencing project: providing services to taxonomists for standard genome sequencing and annotation.</title>
        <authorList>
            <consortium name="The Broad Institute Genomics Platform"/>
            <consortium name="The Broad Institute Genome Sequencing Center for Infectious Disease"/>
            <person name="Wu L."/>
            <person name="Ma J."/>
        </authorList>
    </citation>
    <scope>NUCLEOTIDE SEQUENCE [LARGE SCALE GENOMIC DNA]</scope>
    <source>
        <strain evidence="3">CGMCC 4.7139</strain>
    </source>
</reference>
<evidence type="ECO:0000313" key="2">
    <source>
        <dbReference type="EMBL" id="MFC4612562.1"/>
    </source>
</evidence>